<proteinExistence type="predicted"/>
<dbReference type="Pfam" id="PF00881">
    <property type="entry name" value="Nitroreductase"/>
    <property type="match status" value="1"/>
</dbReference>
<dbReference type="RefSeq" id="WP_281814992.1">
    <property type="nucleotide sequence ID" value="NZ_BRLB01000004.1"/>
</dbReference>
<sequence length="253" mass="28899">MKITKEYLDSIIENGRNMLKPDWNLWNPQKSNEGLGIQFQDLKKNYDDNIKIKLDLEGVDLISKKTLSECIERRKSTRHFSNEFLSFQELSYLVWGTCGGNKHKDGSLHRTIPSAGGRYCLNTYIFINRVGDIQEGLYLYLPYTNELVLIDSKSNLGEKIDNAIFNQMYNSAVTFIWTAIPYIMEYRYSIVSHKMIAIEAGHACQNLYLASEAISCGCCAISAYKQSTIDKIVKVDGDNEFVIYVAVVGREVR</sequence>
<dbReference type="PANTHER" id="PTHR43745:SF2">
    <property type="entry name" value="NITROREDUCTASE MJ1384-RELATED"/>
    <property type="match status" value="1"/>
</dbReference>
<dbReference type="Gene3D" id="3.40.109.10">
    <property type="entry name" value="NADH Oxidase"/>
    <property type="match status" value="1"/>
</dbReference>
<evidence type="ECO:0000313" key="2">
    <source>
        <dbReference type="EMBL" id="GKX29487.1"/>
    </source>
</evidence>
<reference evidence="2" key="1">
    <citation type="submission" date="2022-06" db="EMBL/GenBank/DDBJ databases">
        <title>Vallitalea longa sp. nov., an anaerobic bacterium isolated from marine sediment.</title>
        <authorList>
            <person name="Hirano S."/>
            <person name="Terahara T."/>
            <person name="Mori K."/>
            <person name="Hamada M."/>
            <person name="Matsumoto R."/>
            <person name="Kobayashi T."/>
        </authorList>
    </citation>
    <scope>NUCLEOTIDE SEQUENCE</scope>
    <source>
        <strain evidence="2">SH18-1</strain>
    </source>
</reference>
<dbReference type="NCBIfam" id="TIGR03605">
    <property type="entry name" value="antibiot_sagB"/>
    <property type="match status" value="1"/>
</dbReference>
<dbReference type="SUPFAM" id="SSF55469">
    <property type="entry name" value="FMN-dependent nitroreductase-like"/>
    <property type="match status" value="1"/>
</dbReference>
<evidence type="ECO:0000259" key="1">
    <source>
        <dbReference type="Pfam" id="PF00881"/>
    </source>
</evidence>
<dbReference type="InterPro" id="IPR000415">
    <property type="entry name" value="Nitroreductase-like"/>
</dbReference>
<dbReference type="InterPro" id="IPR052544">
    <property type="entry name" value="Bacteriocin_Proc_Enz"/>
</dbReference>
<dbReference type="AlphaFoldDB" id="A0A9W5Y9Q4"/>
<name>A0A9W5Y9Q4_9FIRM</name>
<organism evidence="2 3">
    <name type="scientific">Vallitalea longa</name>
    <dbReference type="NCBI Taxonomy" id="2936439"/>
    <lineage>
        <taxon>Bacteria</taxon>
        <taxon>Bacillati</taxon>
        <taxon>Bacillota</taxon>
        <taxon>Clostridia</taxon>
        <taxon>Lachnospirales</taxon>
        <taxon>Vallitaleaceae</taxon>
        <taxon>Vallitalea</taxon>
    </lineage>
</organism>
<dbReference type="EMBL" id="BRLB01000004">
    <property type="protein sequence ID" value="GKX29487.1"/>
    <property type="molecule type" value="Genomic_DNA"/>
</dbReference>
<gene>
    <name evidence="2" type="ORF">SH1V18_19670</name>
</gene>
<feature type="domain" description="Nitroreductase" evidence="1">
    <location>
        <begin position="71"/>
        <end position="249"/>
    </location>
</feature>
<dbReference type="InterPro" id="IPR029479">
    <property type="entry name" value="Nitroreductase"/>
</dbReference>
<dbReference type="GO" id="GO:0016491">
    <property type="term" value="F:oxidoreductase activity"/>
    <property type="evidence" value="ECO:0007669"/>
    <property type="project" value="InterPro"/>
</dbReference>
<keyword evidence="3" id="KW-1185">Reference proteome</keyword>
<dbReference type="PANTHER" id="PTHR43745">
    <property type="entry name" value="NITROREDUCTASE MJ1384-RELATED"/>
    <property type="match status" value="1"/>
</dbReference>
<dbReference type="InterPro" id="IPR020051">
    <property type="entry name" value="SagB-type_dehydrogenase"/>
</dbReference>
<evidence type="ECO:0000313" key="3">
    <source>
        <dbReference type="Proteomes" id="UP001144256"/>
    </source>
</evidence>
<dbReference type="Proteomes" id="UP001144256">
    <property type="component" value="Unassembled WGS sequence"/>
</dbReference>
<comment type="caution">
    <text evidence="2">The sequence shown here is derived from an EMBL/GenBank/DDBJ whole genome shotgun (WGS) entry which is preliminary data.</text>
</comment>
<accession>A0A9W5Y9Q4</accession>
<dbReference type="CDD" id="cd02142">
    <property type="entry name" value="McbC_SagB-like_oxidoreductase"/>
    <property type="match status" value="1"/>
</dbReference>
<protein>
    <submittedName>
        <fullName evidence="2">Thioester oxidase</fullName>
    </submittedName>
</protein>